<dbReference type="InterPro" id="IPR021413">
    <property type="entry name" value="DUF3053"/>
</dbReference>
<feature type="signal peptide" evidence="1">
    <location>
        <begin position="1"/>
        <end position="27"/>
    </location>
</feature>
<keyword evidence="1" id="KW-0732">Signal</keyword>
<evidence type="ECO:0000256" key="1">
    <source>
        <dbReference type="SAM" id="SignalP"/>
    </source>
</evidence>
<gene>
    <name evidence="2" type="ORF">NCTC12151_03504</name>
</gene>
<organism evidence="2 3">
    <name type="scientific">Leminorella richardii</name>
    <dbReference type="NCBI Taxonomy" id="158841"/>
    <lineage>
        <taxon>Bacteria</taxon>
        <taxon>Pseudomonadati</taxon>
        <taxon>Pseudomonadota</taxon>
        <taxon>Gammaproteobacteria</taxon>
        <taxon>Enterobacterales</taxon>
        <taxon>Budviciaceae</taxon>
        <taxon>Leminorella</taxon>
    </lineage>
</organism>
<dbReference type="OrthoDB" id="8821151at2"/>
<evidence type="ECO:0000313" key="2">
    <source>
        <dbReference type="EMBL" id="SQI44169.1"/>
    </source>
</evidence>
<sequence>MSSVKQKSWVRFFAPLLMLGLVFQLTACGDNEPEQRKAFSEFLQTKIVDGTKVRLPGLTDEQKKAFGNYAKDYEVLTGFTNDLNGAFSNSMQSSMNELRTLNSMKAMVDNRAKVEKAQTETRAAQTKLDEIIKKTADSYAAVKMPEDLKAVYDKAYAKVVTQQGSLAKETLTLLDETFGEVLKISDFLSAQGNKIEYSGHMVQFTEQKALDEFNKMNGELQTKQQKLLEVARKISQLM</sequence>
<dbReference type="AlphaFoldDB" id="A0A2X4V0L7"/>
<dbReference type="RefSeq" id="WP_111741763.1">
    <property type="nucleotide sequence ID" value="NZ_LR698987.1"/>
</dbReference>
<proteinExistence type="predicted"/>
<name>A0A2X4V0L7_9GAMM</name>
<dbReference type="Pfam" id="PF11254">
    <property type="entry name" value="DUF3053"/>
    <property type="match status" value="1"/>
</dbReference>
<reference evidence="2 3" key="1">
    <citation type="submission" date="2018-06" db="EMBL/GenBank/DDBJ databases">
        <authorList>
            <consortium name="Pathogen Informatics"/>
            <person name="Doyle S."/>
        </authorList>
    </citation>
    <scope>NUCLEOTIDE SEQUENCE [LARGE SCALE GENOMIC DNA]</scope>
    <source>
        <strain evidence="2 3">NCTC12151</strain>
    </source>
</reference>
<protein>
    <submittedName>
        <fullName evidence="2">Protein of uncharacterized function (DUF3053)</fullName>
    </submittedName>
</protein>
<keyword evidence="3" id="KW-1185">Reference proteome</keyword>
<evidence type="ECO:0000313" key="3">
    <source>
        <dbReference type="Proteomes" id="UP000249005"/>
    </source>
</evidence>
<dbReference type="KEGG" id="lri:NCTC12151_03504"/>
<dbReference type="Proteomes" id="UP000249005">
    <property type="component" value="Chromosome 1"/>
</dbReference>
<dbReference type="EMBL" id="LS483470">
    <property type="protein sequence ID" value="SQI44169.1"/>
    <property type="molecule type" value="Genomic_DNA"/>
</dbReference>
<accession>A0A2X4V0L7</accession>
<feature type="chain" id="PRO_5016036080" evidence="1">
    <location>
        <begin position="28"/>
        <end position="238"/>
    </location>
</feature>